<dbReference type="SUPFAM" id="SSF53335">
    <property type="entry name" value="S-adenosyl-L-methionine-dependent methyltransferases"/>
    <property type="match status" value="1"/>
</dbReference>
<evidence type="ECO:0000256" key="7">
    <source>
        <dbReference type="HAMAP-Rule" id="MF_01057"/>
    </source>
</evidence>
<dbReference type="InterPro" id="IPR029063">
    <property type="entry name" value="SAM-dependent_MTases_sf"/>
</dbReference>
<comment type="caution">
    <text evidence="7">Lacks conserved residue(s) required for the propagation of feature annotation.</text>
</comment>
<comment type="pathway">
    <text evidence="7">tRNA modification; N(7)-methylguanine-tRNA biosynthesis.</text>
</comment>
<gene>
    <name evidence="7" type="primary">trmB</name>
    <name evidence="8" type="ORF">D3875_11440</name>
</gene>
<dbReference type="EC" id="2.1.1.33" evidence="7"/>
<dbReference type="Proteomes" id="UP000286287">
    <property type="component" value="Unassembled WGS sequence"/>
</dbReference>
<feature type="binding site" evidence="7">
    <location>
        <position position="112"/>
    </location>
    <ligand>
        <name>substrate</name>
    </ligand>
</feature>
<dbReference type="Pfam" id="PF02390">
    <property type="entry name" value="Methyltransf_4"/>
    <property type="match status" value="1"/>
</dbReference>
<organism evidence="8 9">
    <name type="scientific">Deinococcus cavernae</name>
    <dbReference type="NCBI Taxonomy" id="2320857"/>
    <lineage>
        <taxon>Bacteria</taxon>
        <taxon>Thermotogati</taxon>
        <taxon>Deinococcota</taxon>
        <taxon>Deinococci</taxon>
        <taxon>Deinococcales</taxon>
        <taxon>Deinococcaceae</taxon>
        <taxon>Deinococcus</taxon>
    </lineage>
</organism>
<keyword evidence="9" id="KW-1185">Reference proteome</keyword>
<dbReference type="EMBL" id="QYUJ01000014">
    <property type="protein sequence ID" value="RJF73687.1"/>
    <property type="molecule type" value="Genomic_DNA"/>
</dbReference>
<reference evidence="8 9" key="1">
    <citation type="submission" date="2018-09" db="EMBL/GenBank/DDBJ databases">
        <authorList>
            <person name="Zhu H."/>
        </authorList>
    </citation>
    <scope>NUCLEOTIDE SEQUENCE [LARGE SCALE GENOMIC DNA]</scope>
    <source>
        <strain evidence="8 9">K2S05-167</strain>
    </source>
</reference>
<dbReference type="AlphaFoldDB" id="A0A418VC45"/>
<evidence type="ECO:0000313" key="8">
    <source>
        <dbReference type="EMBL" id="RJF73687.1"/>
    </source>
</evidence>
<feature type="binding site" evidence="7">
    <location>
        <position position="58"/>
    </location>
    <ligand>
        <name>S-adenosyl-L-methionine</name>
        <dbReference type="ChEBI" id="CHEBI:59789"/>
    </ligand>
</feature>
<evidence type="ECO:0000313" key="9">
    <source>
        <dbReference type="Proteomes" id="UP000286287"/>
    </source>
</evidence>
<dbReference type="PANTHER" id="PTHR23417">
    <property type="entry name" value="3-DEOXY-D-MANNO-OCTULOSONIC-ACID TRANSFERASE/TRNA GUANINE-N 7 - -METHYLTRANSFERASE"/>
    <property type="match status" value="1"/>
</dbReference>
<evidence type="ECO:0000256" key="3">
    <source>
        <dbReference type="ARBA" id="ARBA00022603"/>
    </source>
</evidence>
<evidence type="ECO:0000256" key="2">
    <source>
        <dbReference type="ARBA" id="ARBA00003015"/>
    </source>
</evidence>
<dbReference type="Gene3D" id="3.40.50.150">
    <property type="entry name" value="Vaccinia Virus protein VP39"/>
    <property type="match status" value="1"/>
</dbReference>
<dbReference type="InterPro" id="IPR003358">
    <property type="entry name" value="tRNA_(Gua-N-7)_MeTrfase_Trmb"/>
</dbReference>
<keyword evidence="5 7" id="KW-0949">S-adenosyl-L-methionine</keyword>
<accession>A0A418VC45</accession>
<dbReference type="PANTHER" id="PTHR23417:SF14">
    <property type="entry name" value="PENTACOTRIPEPTIDE-REPEAT REGION OF PRORP DOMAIN-CONTAINING PROTEIN"/>
    <property type="match status" value="1"/>
</dbReference>
<keyword evidence="3 7" id="KW-0489">Methyltransferase</keyword>
<keyword evidence="6 7" id="KW-0819">tRNA processing</keyword>
<dbReference type="GO" id="GO:0043527">
    <property type="term" value="C:tRNA methyltransferase complex"/>
    <property type="evidence" value="ECO:0007669"/>
    <property type="project" value="TreeGrafter"/>
</dbReference>
<feature type="binding site" evidence="7">
    <location>
        <position position="144"/>
    </location>
    <ligand>
        <name>substrate</name>
    </ligand>
</feature>
<comment type="caution">
    <text evidence="8">The sequence shown here is derived from an EMBL/GenBank/DDBJ whole genome shotgun (WGS) entry which is preliminary data.</text>
</comment>
<evidence type="ECO:0000256" key="4">
    <source>
        <dbReference type="ARBA" id="ARBA00022679"/>
    </source>
</evidence>
<dbReference type="InterPro" id="IPR055361">
    <property type="entry name" value="tRNA_methyltr_TrmB_bact"/>
</dbReference>
<comment type="catalytic activity">
    <reaction evidence="1 7">
        <text>guanosine(46) in tRNA + S-adenosyl-L-methionine = N(7)-methylguanosine(46) in tRNA + S-adenosyl-L-homocysteine</text>
        <dbReference type="Rhea" id="RHEA:42708"/>
        <dbReference type="Rhea" id="RHEA-COMP:10188"/>
        <dbReference type="Rhea" id="RHEA-COMP:10189"/>
        <dbReference type="ChEBI" id="CHEBI:57856"/>
        <dbReference type="ChEBI" id="CHEBI:59789"/>
        <dbReference type="ChEBI" id="CHEBI:74269"/>
        <dbReference type="ChEBI" id="CHEBI:74480"/>
        <dbReference type="EC" id="2.1.1.33"/>
    </reaction>
</comment>
<dbReference type="UniPathway" id="UPA00989"/>
<comment type="similarity">
    <text evidence="7">Belongs to the class I-like SAM-binding methyltransferase superfamily. TrmB family.</text>
</comment>
<evidence type="ECO:0000256" key="6">
    <source>
        <dbReference type="ARBA" id="ARBA00022694"/>
    </source>
</evidence>
<dbReference type="CDD" id="cd02440">
    <property type="entry name" value="AdoMet_MTases"/>
    <property type="match status" value="1"/>
</dbReference>
<name>A0A418VC45_9DEIO</name>
<dbReference type="PROSITE" id="PS51625">
    <property type="entry name" value="SAM_MT_TRMB"/>
    <property type="match status" value="1"/>
</dbReference>
<dbReference type="GO" id="GO:0008176">
    <property type="term" value="F:tRNA (guanine(46)-N7)-methyltransferase activity"/>
    <property type="evidence" value="ECO:0007669"/>
    <property type="project" value="UniProtKB-UniRule"/>
</dbReference>
<evidence type="ECO:0000256" key="1">
    <source>
        <dbReference type="ARBA" id="ARBA00000142"/>
    </source>
</evidence>
<feature type="binding site" evidence="7">
    <location>
        <position position="28"/>
    </location>
    <ligand>
        <name>S-adenosyl-L-methionine</name>
        <dbReference type="ChEBI" id="CHEBI:59789"/>
    </ligand>
</feature>
<feature type="binding site" evidence="7">
    <location>
        <position position="108"/>
    </location>
    <ligand>
        <name>S-adenosyl-L-methionine</name>
        <dbReference type="ChEBI" id="CHEBI:59789"/>
    </ligand>
</feature>
<protein>
    <recommendedName>
        <fullName evidence="7">tRNA (guanine-N(7)-)-methyltransferase</fullName>
        <ecNumber evidence="7">2.1.1.33</ecNumber>
    </recommendedName>
    <alternativeName>
        <fullName evidence="7">tRNA (guanine(46)-N(7))-methyltransferase</fullName>
    </alternativeName>
    <alternativeName>
        <fullName evidence="7">tRNA(m7G46)-methyltransferase</fullName>
    </alternativeName>
</protein>
<dbReference type="OrthoDB" id="9802090at2"/>
<sequence length="330" mass="36026">MFRLSGFQFPDAAARLYPDTPERPWVLEVGFGDGRFWPHHVQHSAQTFAEVPNYLGVELSGVSLLKAHRRLKSAGIGNAILSKMPADVLVREVIPEASLDAIIVNFPDPWPKAGHEEHRLLRVPFFELAASRLKPGGSILFTTDHDEYFEFACREAQASGVMQVETGDPPPAALETKYALKWRDLGLGVHHARFMPTRRTQVPHGSTLPYPETENDVPHAILTLPADFAPTDFQKYTAQGGPGHQGGHTVVLLDLYASLRRDGWVALAHVVEGELTQEVLVGITKRGDGSALVRLAKFGGPIITPGVKAAVGAVTAWLESEGATVTHRGY</sequence>
<dbReference type="HAMAP" id="MF_01057">
    <property type="entry name" value="tRNA_methyltr_TrmB"/>
    <property type="match status" value="1"/>
</dbReference>
<keyword evidence="4 7" id="KW-0808">Transferase</keyword>
<comment type="function">
    <text evidence="2 7">Catalyzes the formation of N(7)-methylguanine at position 46 (m7G46) in tRNA.</text>
</comment>
<evidence type="ECO:0000256" key="5">
    <source>
        <dbReference type="ARBA" id="ARBA00022691"/>
    </source>
</evidence>
<proteinExistence type="inferred from homology"/>